<keyword evidence="4" id="KW-0804">Transcription</keyword>
<dbReference type="PhylomeDB" id="A0A0G4FK22"/>
<feature type="compositionally biased region" description="Low complexity" evidence="6">
    <location>
        <begin position="284"/>
        <end position="296"/>
    </location>
</feature>
<reference evidence="8 9" key="1">
    <citation type="submission" date="2014-11" db="EMBL/GenBank/DDBJ databases">
        <authorList>
            <person name="Zhu J."/>
            <person name="Qi W."/>
            <person name="Song R."/>
        </authorList>
    </citation>
    <scope>NUCLEOTIDE SEQUENCE [LARGE SCALE GENOMIC DNA]</scope>
</reference>
<evidence type="ECO:0000259" key="7">
    <source>
        <dbReference type="PROSITE" id="PS51032"/>
    </source>
</evidence>
<dbReference type="GO" id="GO:0005634">
    <property type="term" value="C:nucleus"/>
    <property type="evidence" value="ECO:0007669"/>
    <property type="project" value="UniProtKB-SubCell"/>
</dbReference>
<evidence type="ECO:0000313" key="8">
    <source>
        <dbReference type="EMBL" id="CEM14134.1"/>
    </source>
</evidence>
<dbReference type="GO" id="GO:0003700">
    <property type="term" value="F:DNA-binding transcription factor activity"/>
    <property type="evidence" value="ECO:0007669"/>
    <property type="project" value="InterPro"/>
</dbReference>
<protein>
    <recommendedName>
        <fullName evidence="7">AP2/ERF domain-containing protein</fullName>
    </recommendedName>
</protein>
<dbReference type="PROSITE" id="PS51032">
    <property type="entry name" value="AP2_ERF"/>
    <property type="match status" value="1"/>
</dbReference>
<keyword evidence="5" id="KW-0539">Nucleus</keyword>
<comment type="subcellular location">
    <subcellularLocation>
        <location evidence="1">Nucleus</location>
    </subcellularLocation>
</comment>
<evidence type="ECO:0000313" key="9">
    <source>
        <dbReference type="Proteomes" id="UP000041254"/>
    </source>
</evidence>
<feature type="compositionally biased region" description="Low complexity" evidence="6">
    <location>
        <begin position="1"/>
        <end position="11"/>
    </location>
</feature>
<dbReference type="EMBL" id="CDMY01000454">
    <property type="protein sequence ID" value="CEM14134.1"/>
    <property type="molecule type" value="Genomic_DNA"/>
</dbReference>
<dbReference type="VEuPathDB" id="CryptoDB:Vbra_15650"/>
<evidence type="ECO:0000256" key="6">
    <source>
        <dbReference type="SAM" id="MobiDB-lite"/>
    </source>
</evidence>
<evidence type="ECO:0000256" key="3">
    <source>
        <dbReference type="ARBA" id="ARBA00023125"/>
    </source>
</evidence>
<evidence type="ECO:0000256" key="1">
    <source>
        <dbReference type="ARBA" id="ARBA00004123"/>
    </source>
</evidence>
<organism evidence="8 9">
    <name type="scientific">Vitrella brassicaformis (strain CCMP3155)</name>
    <dbReference type="NCBI Taxonomy" id="1169540"/>
    <lineage>
        <taxon>Eukaryota</taxon>
        <taxon>Sar</taxon>
        <taxon>Alveolata</taxon>
        <taxon>Colpodellida</taxon>
        <taxon>Vitrellaceae</taxon>
        <taxon>Vitrella</taxon>
    </lineage>
</organism>
<dbReference type="InterPro" id="IPR001471">
    <property type="entry name" value="AP2/ERF_dom"/>
</dbReference>
<dbReference type="InParanoid" id="A0A0G4FK22"/>
<evidence type="ECO:0000256" key="4">
    <source>
        <dbReference type="ARBA" id="ARBA00023163"/>
    </source>
</evidence>
<feature type="region of interest" description="Disordered" evidence="6">
    <location>
        <begin position="275"/>
        <end position="300"/>
    </location>
</feature>
<dbReference type="Proteomes" id="UP000041254">
    <property type="component" value="Unassembled WGS sequence"/>
</dbReference>
<dbReference type="AlphaFoldDB" id="A0A0G4FK22"/>
<keyword evidence="9" id="KW-1185">Reference proteome</keyword>
<feature type="domain" description="AP2/ERF" evidence="7">
    <location>
        <begin position="243"/>
        <end position="313"/>
    </location>
</feature>
<name>A0A0G4FK22_VITBC</name>
<keyword evidence="2" id="KW-0805">Transcription regulation</keyword>
<keyword evidence="3" id="KW-0238">DNA-binding</keyword>
<proteinExistence type="predicted"/>
<accession>A0A0G4FK22</accession>
<feature type="region of interest" description="Disordered" evidence="6">
    <location>
        <begin position="1"/>
        <end position="27"/>
    </location>
</feature>
<gene>
    <name evidence="8" type="ORF">Vbra_15650</name>
</gene>
<dbReference type="OrthoDB" id="550575at2759"/>
<sequence length="743" mass="80657">MMPLSSNSRSLSARRHPHSSAWRCSGGGVSLPSGMLASVREGTRAVEEGLRHLQELSTTLGAVRSHFEQAQPPSLSGQAPSATSLELHVQRALVSSHVATAQSQLTRTHEDVSRVVDALKPILAAAPNPATQDDAVAPAVKRPSFRLVYRSGNPPLVNQGHQGPARRRLSRDELANMLGHLQPWELAPHCRRLGTPLFHQSAANYTHLVIDCEDDTARRMWAAMPLAVAHNWGERATNVREIRHRYPSRREGWCRGTWVAVVEGHGRGWAAIAEKKRREREGAEGTADAAAVAQDDGGPRLADEGTLEVLSFEEVKLDDSIDIPYPPPSSLPPPAPTAPIHLPALKTVDNIPTFSLASRVGRQWRTPAVKTLITRDISVASGLRAWLAHCEAIEVLHLNGRDASTAASALSGLPADGKSLAALRTLRGVRMYWSIPAAIDRLREVMVARGVSRSIRELEIGMGWMPSTDETVECSQNVARLIDAIARHEAVEKGVFALNNDGTCGRIDAELLSRSSTGPAAAQQLIRDFAKRAGMVNYSGDDEAIPAAITDDTFPAAHSLLLLSDALANGAKKKRAVEIASHMPSLSCVDEGDAAGDGVVLDAPVGDLWSFLERLHVELVRRGKERSLTLGLWLNSDKLPPIETVYVNIDGIEDDDRHKEDAELETLYRHVMAMITSFNQKLKGHKKTCVSLLGNDLGSDFERRFLDQQASINNSGGAYEFSIARSGLRVERRDAAGQSNGSS</sequence>
<dbReference type="GO" id="GO:0003677">
    <property type="term" value="F:DNA binding"/>
    <property type="evidence" value="ECO:0007669"/>
    <property type="project" value="UniProtKB-KW"/>
</dbReference>
<evidence type="ECO:0000256" key="5">
    <source>
        <dbReference type="ARBA" id="ARBA00023242"/>
    </source>
</evidence>
<evidence type="ECO:0000256" key="2">
    <source>
        <dbReference type="ARBA" id="ARBA00023015"/>
    </source>
</evidence>